<gene>
    <name evidence="1" type="ORF">IT882_05795</name>
</gene>
<name>A0A7S8MYI5_9MICO</name>
<accession>A0A7S8MYI5</accession>
<evidence type="ECO:0000313" key="1">
    <source>
        <dbReference type="EMBL" id="QPE05525.1"/>
    </source>
</evidence>
<dbReference type="InterPro" id="IPR010662">
    <property type="entry name" value="RBBP9/YdeN"/>
</dbReference>
<dbReference type="GO" id="GO:0016787">
    <property type="term" value="F:hydrolase activity"/>
    <property type="evidence" value="ECO:0007669"/>
    <property type="project" value="UniProtKB-KW"/>
</dbReference>
<dbReference type="SUPFAM" id="SSF53474">
    <property type="entry name" value="alpha/beta-Hydrolases"/>
    <property type="match status" value="1"/>
</dbReference>
<dbReference type="EMBL" id="CP064760">
    <property type="protein sequence ID" value="QPE05525.1"/>
    <property type="molecule type" value="Genomic_DNA"/>
</dbReference>
<proteinExistence type="predicted"/>
<keyword evidence="1" id="KW-0378">Hydrolase</keyword>
<dbReference type="AlphaFoldDB" id="A0A7S8MYI5"/>
<sequence length="185" mass="19396">MQDASVVVVPGLGGSSPGHWQSIWEAQHPSWVRSAPASWDEPDFEAWDRAVGAAVQAAGEPVVLVAHSLGCLTALAFAAHSPERVRGVFLVAPPDPDAPSFPTEVLSFGAATATLDPPPIPTVAVTSPTDPYCPADRSPDICKRWGARQIDIGDAGHINVLSGHGPWPEGLDLLRSFIGDLEGGR</sequence>
<dbReference type="Pfam" id="PF06821">
    <property type="entry name" value="Ser_hydrolase"/>
    <property type="match status" value="1"/>
</dbReference>
<evidence type="ECO:0000313" key="2">
    <source>
        <dbReference type="Proteomes" id="UP000594480"/>
    </source>
</evidence>
<dbReference type="RefSeq" id="WP_195693541.1">
    <property type="nucleotide sequence ID" value="NZ_CP064760.1"/>
</dbReference>
<reference evidence="1 2" key="1">
    <citation type="submission" date="2020-11" db="EMBL/GenBank/DDBJ databases">
        <title>Amino acid is mineralized and recycled by bacteria in oceanic microbiome.</title>
        <authorList>
            <person name="Zheng L.Y."/>
        </authorList>
    </citation>
    <scope>NUCLEOTIDE SEQUENCE [LARGE SCALE GENOMIC DNA]</scope>
    <source>
        <strain evidence="1 2">A32-1</strain>
    </source>
</reference>
<keyword evidence="2" id="KW-1185">Reference proteome</keyword>
<dbReference type="KEGG" id="msf:IT882_05795"/>
<dbReference type="InterPro" id="IPR029058">
    <property type="entry name" value="AB_hydrolase_fold"/>
</dbReference>
<dbReference type="Proteomes" id="UP000594480">
    <property type="component" value="Chromosome"/>
</dbReference>
<organism evidence="1 2">
    <name type="scientific">Microbacterium schleiferi</name>
    <dbReference type="NCBI Taxonomy" id="69362"/>
    <lineage>
        <taxon>Bacteria</taxon>
        <taxon>Bacillati</taxon>
        <taxon>Actinomycetota</taxon>
        <taxon>Actinomycetes</taxon>
        <taxon>Micrococcales</taxon>
        <taxon>Microbacteriaceae</taxon>
        <taxon>Microbacterium</taxon>
    </lineage>
</organism>
<protein>
    <submittedName>
        <fullName evidence="1">Alpha/beta hydrolase</fullName>
    </submittedName>
</protein>
<dbReference type="Gene3D" id="3.40.50.1820">
    <property type="entry name" value="alpha/beta hydrolase"/>
    <property type="match status" value="1"/>
</dbReference>